<keyword evidence="2" id="KW-0677">Repeat</keyword>
<dbReference type="Gene3D" id="3.80.10.10">
    <property type="entry name" value="Ribonuclease Inhibitor"/>
    <property type="match status" value="2"/>
</dbReference>
<protein>
    <submittedName>
        <fullName evidence="4">Uncharacterized protein</fullName>
    </submittedName>
</protein>
<sequence>MANLIKSQMICLNNSLITCYCEDTQVSMTCVENSPSDNTFIDWSTFSSLFERQYYSFLFINFTRLTPFTFTNFSSTFPSRSELEFRFLNGIDEIEKNTFDPYDYFLNISIRIEFQSPRNFQLADNAFSGLKYREFLINNIQYNNIHNLPYNFNLKAFNQTNINKINIINSKGMKLISNQSPSLIWKEIQLQNCSLTNINPLIESLIPQFVTKLDLSSNNLIHLPSLIQFKNITNIDLQNNLIEEIQSNIFTNLTEYIYEINLSHNRIKHISHDAFLGMTLSVLSLENNQLCSLESLTINNELTSFLYPINQSLVALFLSHNFLDDFNPIKSLTNLNELDLSNNEIKNLDENSFPNTYNLHNIDLSSNCINSIHPLSFNRTGVRDLDLSSNLFSSLETIQIIYDEDSRSRNVTASFLDYMSTDFDKLSLTNCTNLIEINWFLFTRLKRLYYLDLSKIPKTDHFWFYQARDNTSTLPNNQSSRSEILLNNIQFNNDDYCLAKPIFHIFNPGFLFIDKDHPCNCFVFMFKNILREYPTCLSNQSIVDQLTQQCMNIDSYCLNLTSTTTTVATESTPLPLSSSTSAAVIKEDQKWKIILAIMIPSTIILIIGLFLATIYIVKRRKTNKSMEIVEMQGGFENKLTKR</sequence>
<dbReference type="Proteomes" id="UP000663828">
    <property type="component" value="Unassembled WGS sequence"/>
</dbReference>
<keyword evidence="1" id="KW-0433">Leucine-rich repeat</keyword>
<evidence type="ECO:0000256" key="3">
    <source>
        <dbReference type="SAM" id="Phobius"/>
    </source>
</evidence>
<organism evidence="4 5">
    <name type="scientific">Adineta ricciae</name>
    <name type="common">Rotifer</name>
    <dbReference type="NCBI Taxonomy" id="249248"/>
    <lineage>
        <taxon>Eukaryota</taxon>
        <taxon>Metazoa</taxon>
        <taxon>Spiralia</taxon>
        <taxon>Gnathifera</taxon>
        <taxon>Rotifera</taxon>
        <taxon>Eurotatoria</taxon>
        <taxon>Bdelloidea</taxon>
        <taxon>Adinetida</taxon>
        <taxon>Adinetidae</taxon>
        <taxon>Adineta</taxon>
    </lineage>
</organism>
<reference evidence="4" key="1">
    <citation type="submission" date="2021-02" db="EMBL/GenBank/DDBJ databases">
        <authorList>
            <person name="Nowell W R."/>
        </authorList>
    </citation>
    <scope>NUCLEOTIDE SEQUENCE</scope>
</reference>
<evidence type="ECO:0000313" key="5">
    <source>
        <dbReference type="Proteomes" id="UP000663828"/>
    </source>
</evidence>
<dbReference type="InterPro" id="IPR003591">
    <property type="entry name" value="Leu-rich_rpt_typical-subtyp"/>
</dbReference>
<dbReference type="PROSITE" id="PS51450">
    <property type="entry name" value="LRR"/>
    <property type="match status" value="5"/>
</dbReference>
<name>A0A816ENV9_ADIRI</name>
<proteinExistence type="predicted"/>
<dbReference type="SUPFAM" id="SSF52058">
    <property type="entry name" value="L domain-like"/>
    <property type="match status" value="1"/>
</dbReference>
<evidence type="ECO:0000313" key="4">
    <source>
        <dbReference type="EMBL" id="CAF1652486.1"/>
    </source>
</evidence>
<dbReference type="PANTHER" id="PTHR24366:SF96">
    <property type="entry name" value="LEUCINE RICH REPEAT CONTAINING 53"/>
    <property type="match status" value="1"/>
</dbReference>
<dbReference type="SMART" id="SM00369">
    <property type="entry name" value="LRR_TYP"/>
    <property type="match status" value="4"/>
</dbReference>
<dbReference type="InterPro" id="IPR001611">
    <property type="entry name" value="Leu-rich_rpt"/>
</dbReference>
<dbReference type="EMBL" id="CAJNOR010010274">
    <property type="protein sequence ID" value="CAF1652486.1"/>
    <property type="molecule type" value="Genomic_DNA"/>
</dbReference>
<dbReference type="InterPro" id="IPR032675">
    <property type="entry name" value="LRR_dom_sf"/>
</dbReference>
<gene>
    <name evidence="4" type="ORF">XAT740_LOCUS55261</name>
</gene>
<keyword evidence="3" id="KW-1133">Transmembrane helix</keyword>
<keyword evidence="3" id="KW-0812">Transmembrane</keyword>
<keyword evidence="5" id="KW-1185">Reference proteome</keyword>
<evidence type="ECO:0000256" key="2">
    <source>
        <dbReference type="ARBA" id="ARBA00022737"/>
    </source>
</evidence>
<keyword evidence="3" id="KW-0472">Membrane</keyword>
<accession>A0A816ENV9</accession>
<feature type="transmembrane region" description="Helical" evidence="3">
    <location>
        <begin position="593"/>
        <end position="617"/>
    </location>
</feature>
<dbReference type="PANTHER" id="PTHR24366">
    <property type="entry name" value="IG(IMMUNOGLOBULIN) AND LRR(LEUCINE RICH REPEAT) DOMAINS"/>
    <property type="match status" value="1"/>
</dbReference>
<evidence type="ECO:0000256" key="1">
    <source>
        <dbReference type="ARBA" id="ARBA00022614"/>
    </source>
</evidence>
<comment type="caution">
    <text evidence="4">The sequence shown here is derived from an EMBL/GenBank/DDBJ whole genome shotgun (WGS) entry which is preliminary data.</text>
</comment>
<dbReference type="Pfam" id="PF13855">
    <property type="entry name" value="LRR_8"/>
    <property type="match status" value="2"/>
</dbReference>
<dbReference type="AlphaFoldDB" id="A0A816ENV9"/>